<dbReference type="EMBL" id="CP033221">
    <property type="protein sequence ID" value="AZV80835.1"/>
    <property type="molecule type" value="Genomic_DNA"/>
</dbReference>
<evidence type="ECO:0000313" key="2">
    <source>
        <dbReference type="Proteomes" id="UP000283063"/>
    </source>
</evidence>
<proteinExistence type="predicted"/>
<dbReference type="Proteomes" id="UP000283063">
    <property type="component" value="Plasmid pW43B"/>
</dbReference>
<sequence length="156" mass="16877">MAEQRIVVPKDQVSRGAFTSIRLITIPKNTRQLTTVGFNLARGSCHSDQNQGAIVHNTFRAKLCGCLACVAGRLARHITSGEFSAVVDRHFSELGLTSAETDIAWFGLKGMSLAEIATLRQTRIGTAKAQCTAIYKKAGVNGKSQLFSQLVEDVLL</sequence>
<geneLocation type="plasmid" evidence="1 2">
    <name>pW43B</name>
</geneLocation>
<accession>A0A3T0NA35</accession>
<dbReference type="GO" id="GO:0003677">
    <property type="term" value="F:DNA binding"/>
    <property type="evidence" value="ECO:0007669"/>
    <property type="project" value="InterPro"/>
</dbReference>
<dbReference type="InterPro" id="IPR036388">
    <property type="entry name" value="WH-like_DNA-bd_sf"/>
</dbReference>
<dbReference type="SUPFAM" id="SSF46894">
    <property type="entry name" value="C-terminal effector domain of the bipartite response regulators"/>
    <property type="match status" value="1"/>
</dbReference>
<evidence type="ECO:0000313" key="1">
    <source>
        <dbReference type="EMBL" id="AZV80835.1"/>
    </source>
</evidence>
<dbReference type="InterPro" id="IPR016032">
    <property type="entry name" value="Sig_transdc_resp-reg_C-effctor"/>
</dbReference>
<protein>
    <submittedName>
        <fullName evidence="1">Helix-turn-helix transcriptional regulator</fullName>
    </submittedName>
</protein>
<dbReference type="AlphaFoldDB" id="A0A3T0NA35"/>
<dbReference type="KEGG" id="sedi:EBB79_23080"/>
<keyword evidence="2" id="KW-1185">Reference proteome</keyword>
<gene>
    <name evidence="1" type="ORF">EBB79_23080</name>
</gene>
<reference evidence="1 2" key="1">
    <citation type="submission" date="2018-10" db="EMBL/GenBank/DDBJ databases">
        <title>Parasedimentitalea marina sp. nov., a psychrophilic bacterium isolated from deep seawater of the New Britain Trench.</title>
        <authorList>
            <person name="Cao J."/>
        </authorList>
    </citation>
    <scope>NUCLEOTIDE SEQUENCE [LARGE SCALE GENOMIC DNA]</scope>
    <source>
        <strain evidence="1 2">W43</strain>
        <plasmid evidence="1 2">pW43B</plasmid>
    </source>
</reference>
<keyword evidence="1" id="KW-0614">Plasmid</keyword>
<name>A0A3T0NA35_9RHOB</name>
<organism evidence="1 2">
    <name type="scientific">Parasedimentitalea marina</name>
    <dbReference type="NCBI Taxonomy" id="2483033"/>
    <lineage>
        <taxon>Bacteria</taxon>
        <taxon>Pseudomonadati</taxon>
        <taxon>Pseudomonadota</taxon>
        <taxon>Alphaproteobacteria</taxon>
        <taxon>Rhodobacterales</taxon>
        <taxon>Paracoccaceae</taxon>
        <taxon>Parasedimentitalea</taxon>
    </lineage>
</organism>
<dbReference type="GO" id="GO:0006355">
    <property type="term" value="P:regulation of DNA-templated transcription"/>
    <property type="evidence" value="ECO:0007669"/>
    <property type="project" value="InterPro"/>
</dbReference>
<dbReference type="Gene3D" id="1.10.10.10">
    <property type="entry name" value="Winged helix-like DNA-binding domain superfamily/Winged helix DNA-binding domain"/>
    <property type="match status" value="1"/>
</dbReference>